<evidence type="ECO:0000313" key="2">
    <source>
        <dbReference type="Proteomes" id="UP000280834"/>
    </source>
</evidence>
<sequence length="68" mass="7927">PFQKAKPCINCNENVTRVKSHFWEGGKGCRDQVVMCRNDRRKYANSLMKTVSNKHAAQLKFKDDNKKK</sequence>
<dbReference type="EMBL" id="UZAG01019985">
    <property type="protein sequence ID" value="VDO45433.1"/>
    <property type="molecule type" value="Genomic_DNA"/>
</dbReference>
<evidence type="ECO:0000313" key="1">
    <source>
        <dbReference type="EMBL" id="VDO45433.1"/>
    </source>
</evidence>
<dbReference type="STRING" id="42155.A0A0R3R5N4"/>
<dbReference type="AlphaFoldDB" id="A0A0R3R5N4"/>
<reference evidence="3" key="1">
    <citation type="submission" date="2017-02" db="UniProtKB">
        <authorList>
            <consortium name="WormBaseParasite"/>
        </authorList>
    </citation>
    <scope>IDENTIFICATION</scope>
</reference>
<name>A0A0R3R5N4_9BILA</name>
<keyword evidence="2" id="KW-1185">Reference proteome</keyword>
<dbReference type="WBParaSite" id="BTMF_0001532401-mRNA-1">
    <property type="protein sequence ID" value="BTMF_0001532401-mRNA-1"/>
    <property type="gene ID" value="BTMF_0001532401"/>
</dbReference>
<organism evidence="3">
    <name type="scientific">Brugia timori</name>
    <dbReference type="NCBI Taxonomy" id="42155"/>
    <lineage>
        <taxon>Eukaryota</taxon>
        <taxon>Metazoa</taxon>
        <taxon>Ecdysozoa</taxon>
        <taxon>Nematoda</taxon>
        <taxon>Chromadorea</taxon>
        <taxon>Rhabditida</taxon>
        <taxon>Spirurina</taxon>
        <taxon>Spiruromorpha</taxon>
        <taxon>Filarioidea</taxon>
        <taxon>Onchocercidae</taxon>
        <taxon>Brugia</taxon>
    </lineage>
</organism>
<dbReference type="Proteomes" id="UP000280834">
    <property type="component" value="Unassembled WGS sequence"/>
</dbReference>
<reference evidence="1 2" key="2">
    <citation type="submission" date="2018-11" db="EMBL/GenBank/DDBJ databases">
        <authorList>
            <consortium name="Pathogen Informatics"/>
        </authorList>
    </citation>
    <scope>NUCLEOTIDE SEQUENCE [LARGE SCALE GENOMIC DNA]</scope>
</reference>
<accession>A0A0R3R5N4</accession>
<protein>
    <submittedName>
        <fullName evidence="3">Transposase</fullName>
    </submittedName>
</protein>
<gene>
    <name evidence="1" type="ORF">BTMF_LOCUS13320</name>
</gene>
<evidence type="ECO:0000313" key="3">
    <source>
        <dbReference type="WBParaSite" id="BTMF_0001532401-mRNA-1"/>
    </source>
</evidence>
<proteinExistence type="predicted"/>